<organism evidence="3">
    <name type="scientific">Phaeomonas parva</name>
    <dbReference type="NCBI Taxonomy" id="124430"/>
    <lineage>
        <taxon>Eukaryota</taxon>
        <taxon>Sar</taxon>
        <taxon>Stramenopiles</taxon>
        <taxon>Ochrophyta</taxon>
        <taxon>Pinguiophyceae</taxon>
        <taxon>Pinguiochrysidales</taxon>
        <taxon>Pinguiochrysidaceae</taxon>
        <taxon>Phaeomonas</taxon>
    </lineage>
</organism>
<name>A0A7S1UDT6_9STRA</name>
<evidence type="ECO:0000259" key="2">
    <source>
        <dbReference type="SMART" id="SM00065"/>
    </source>
</evidence>
<reference evidence="3" key="1">
    <citation type="submission" date="2021-01" db="EMBL/GenBank/DDBJ databases">
        <authorList>
            <person name="Corre E."/>
            <person name="Pelletier E."/>
            <person name="Niang G."/>
            <person name="Scheremetjew M."/>
            <person name="Finn R."/>
            <person name="Kale V."/>
            <person name="Holt S."/>
            <person name="Cochrane G."/>
            <person name="Meng A."/>
            <person name="Brown T."/>
            <person name="Cohen L."/>
        </authorList>
    </citation>
    <scope>NUCLEOTIDE SEQUENCE</scope>
    <source>
        <strain evidence="3">CCMP2877</strain>
    </source>
</reference>
<accession>A0A7S1UDT6</accession>
<dbReference type="EMBL" id="HBGJ01033630">
    <property type="protein sequence ID" value="CAD9262883.1"/>
    <property type="molecule type" value="Transcribed_RNA"/>
</dbReference>
<dbReference type="InterPro" id="IPR003018">
    <property type="entry name" value="GAF"/>
</dbReference>
<dbReference type="PANTHER" id="PTHR43155">
    <property type="entry name" value="CYCLIC DI-GMP PHOSPHODIESTERASE PA4108-RELATED"/>
    <property type="match status" value="1"/>
</dbReference>
<sequence>MTTPEEAANYLRRTNFKALIEWLTAECILHRPEDPLSFCKAAIEGKVAGRGGTGYSSEAPMEFLKATYAKASNSADEHGRIYGNVEGGDIAESSSVATPSDGDGAVRERLETLEMIIESCREIAMELDPVEAQKKIIGQTCRTLKADRATIFRVDEVTNELLLQVAEGAKNIRLPLGRGIAGTVAQTGETINIADAYEDARFDQTHDQKSGYRTHSILCGPVKKPSGEIIGVLQVINKAEGTFTETDEGILEILCSQAGICLQNADLFSQTERSRSRFRSLLDIINALQGDMGLSSLLFTMTREAPRVVDADRATIFLVDERDDELWSMQGDVNMRFPRGQGIAGSVATTGSTINIPEAYEDDRFNQGVDKSTGYRTRTILCMPIRAAGKIVGVCQAINKKHDGPFNDEDEEVMGAFLSIAGPIIQSSQLFQHMHGERESEEAAGNEFSGKHVGKMQLKHAGSSLPDLSEEEAEG</sequence>
<protein>
    <recommendedName>
        <fullName evidence="2">GAF domain-containing protein</fullName>
    </recommendedName>
</protein>
<evidence type="ECO:0000313" key="3">
    <source>
        <dbReference type="EMBL" id="CAD9262883.1"/>
    </source>
</evidence>
<dbReference type="Pfam" id="PF01590">
    <property type="entry name" value="GAF"/>
    <property type="match status" value="2"/>
</dbReference>
<dbReference type="Gene3D" id="3.30.450.40">
    <property type="match status" value="2"/>
</dbReference>
<evidence type="ECO:0000256" key="1">
    <source>
        <dbReference type="SAM" id="MobiDB-lite"/>
    </source>
</evidence>
<dbReference type="AlphaFoldDB" id="A0A7S1UDT6"/>
<feature type="region of interest" description="Disordered" evidence="1">
    <location>
        <begin position="436"/>
        <end position="475"/>
    </location>
</feature>
<dbReference type="SUPFAM" id="SSF55781">
    <property type="entry name" value="GAF domain-like"/>
    <property type="match status" value="2"/>
</dbReference>
<proteinExistence type="predicted"/>
<dbReference type="PANTHER" id="PTHR43155:SF2">
    <property type="entry name" value="CYCLIC DI-GMP PHOSPHODIESTERASE PA4108"/>
    <property type="match status" value="1"/>
</dbReference>
<gene>
    <name evidence="3" type="ORF">PPAR1163_LOCUS21266</name>
</gene>
<feature type="domain" description="GAF" evidence="2">
    <location>
        <begin position="128"/>
        <end position="272"/>
    </location>
</feature>
<dbReference type="SMART" id="SM00065">
    <property type="entry name" value="GAF"/>
    <property type="match status" value="2"/>
</dbReference>
<dbReference type="InterPro" id="IPR029016">
    <property type="entry name" value="GAF-like_dom_sf"/>
</dbReference>
<feature type="domain" description="GAF" evidence="2">
    <location>
        <begin position="293"/>
        <end position="435"/>
    </location>
</feature>